<evidence type="ECO:0000313" key="3">
    <source>
        <dbReference type="EMBL" id="RQM11541.1"/>
    </source>
</evidence>
<gene>
    <name evidence="3" type="ORF">DD237_008525</name>
    <name evidence="2" type="ORF">DD238_008282</name>
</gene>
<accession>A0A3M6VB04</accession>
<feature type="compositionally biased region" description="Polar residues" evidence="1">
    <location>
        <begin position="51"/>
        <end position="61"/>
    </location>
</feature>
<sequence>MITGPTNFATDKCQDSGWRWSRHLQKQLRCKDLTFEQSVLDREEVGKLKEQLNTTSNGSDTAEQKEMHRGEKEKNKRGSQGKGSRSKSCRVDRIVGDTKAVKVEETNGHERFLVATITVMTDNVKRCNHHAQAIGRTQ</sequence>
<name>A0A3M6VB04_9STRA</name>
<evidence type="ECO:0000256" key="1">
    <source>
        <dbReference type="SAM" id="MobiDB-lite"/>
    </source>
</evidence>
<dbReference type="Proteomes" id="UP000282087">
    <property type="component" value="Unassembled WGS sequence"/>
</dbReference>
<dbReference type="EMBL" id="QKXF01000419">
    <property type="protein sequence ID" value="RQM11541.1"/>
    <property type="molecule type" value="Genomic_DNA"/>
</dbReference>
<dbReference type="VEuPathDB" id="FungiDB:DD237_008525"/>
<feature type="compositionally biased region" description="Basic residues" evidence="1">
    <location>
        <begin position="77"/>
        <end position="88"/>
    </location>
</feature>
<dbReference type="Proteomes" id="UP000286097">
    <property type="component" value="Unassembled WGS sequence"/>
</dbReference>
<evidence type="ECO:0000313" key="4">
    <source>
        <dbReference type="Proteomes" id="UP000282087"/>
    </source>
</evidence>
<feature type="compositionally biased region" description="Basic and acidic residues" evidence="1">
    <location>
        <begin position="62"/>
        <end position="76"/>
    </location>
</feature>
<proteinExistence type="predicted"/>
<comment type="caution">
    <text evidence="2">The sequence shown here is derived from an EMBL/GenBank/DDBJ whole genome shotgun (WGS) entry which is preliminary data.</text>
</comment>
<reference evidence="4 5" key="1">
    <citation type="submission" date="2018-06" db="EMBL/GenBank/DDBJ databases">
        <title>Comparative genomics of downy mildews reveals potential adaptations to biotrophy.</title>
        <authorList>
            <person name="Fletcher K."/>
            <person name="Klosterman S.J."/>
            <person name="Derevnina L."/>
            <person name="Martin F."/>
            <person name="Koike S."/>
            <person name="Reyes Chin-Wo S."/>
            <person name="Mou B."/>
            <person name="Michelmore R."/>
        </authorList>
    </citation>
    <scope>NUCLEOTIDE SEQUENCE [LARGE SCALE GENOMIC DNA]</scope>
    <source>
        <strain evidence="3 5">R13</strain>
        <strain evidence="2 4">R14</strain>
    </source>
</reference>
<dbReference type="EMBL" id="QLLG01000401">
    <property type="protein sequence ID" value="RMX63442.1"/>
    <property type="molecule type" value="Genomic_DNA"/>
</dbReference>
<organism evidence="2 4">
    <name type="scientific">Peronospora effusa</name>
    <dbReference type="NCBI Taxonomy" id="542832"/>
    <lineage>
        <taxon>Eukaryota</taxon>
        <taxon>Sar</taxon>
        <taxon>Stramenopiles</taxon>
        <taxon>Oomycota</taxon>
        <taxon>Peronosporomycetes</taxon>
        <taxon>Peronosporales</taxon>
        <taxon>Peronosporaceae</taxon>
        <taxon>Peronospora</taxon>
    </lineage>
</organism>
<protein>
    <submittedName>
        <fullName evidence="2">Uncharacterized protein</fullName>
    </submittedName>
</protein>
<evidence type="ECO:0000313" key="5">
    <source>
        <dbReference type="Proteomes" id="UP000286097"/>
    </source>
</evidence>
<evidence type="ECO:0000313" key="2">
    <source>
        <dbReference type="EMBL" id="RMX63442.1"/>
    </source>
</evidence>
<feature type="region of interest" description="Disordered" evidence="1">
    <location>
        <begin position="44"/>
        <end position="91"/>
    </location>
</feature>
<keyword evidence="4" id="KW-1185">Reference proteome</keyword>
<dbReference type="AlphaFoldDB" id="A0A3M6VB04"/>